<keyword evidence="2" id="KW-1185">Reference proteome</keyword>
<name>A0A0L6VT45_9BASI</name>
<dbReference type="AlphaFoldDB" id="A0A0L6VT45"/>
<sequence>MKVRVIKDADGVAQKKVASVGKDSKKLLLKGNEVHILCISSNYPGEDLGLAVQSLFESLALTPHISLLITHHHTSHIITHHHTSSHIITHHHKSSHINHNHYLSTPTSVQHPLSSTMRALDSKISLRSSKNIYPQPFFQNIPFKVSYLIDQFLEHSDSQKKFLEVKNKCVGERLNNRQSQTGLDEAQGASKTPQNVTLITRYRSVNIPETWQKCWISFSPALHQGDSALWGGETLTWHLKHPTNLTCTKTARPKPGSSYILPRNQHCSVPPVTHQQEPQNSSFFLLFFLIPISLDTIQTKPLKSSRTDHRIHLLKFCVHFAPPVEGIILGIRGRLTKLIPAVDHIIKNLKKYLIFALKKTAPIFSMIQIGKEGLQLHRLCFSQIFYTLIHFTCCFPQHPKSFYKFPTNPNQPALPTPPCNGIWDVFSRGSGWNSRLDFHTILYLALAINESQEPPQTTKSNLLWFHIYFSYFSLIIRIYTQICLYKTSHVIYFYFHIFCTKCHVGNTVGKLHMITALQEVLEASRMHATRIFHFTA</sequence>
<dbReference type="EMBL" id="LAVV01000998">
    <property type="protein sequence ID" value="KNZ63873.1"/>
    <property type="molecule type" value="Genomic_DNA"/>
</dbReference>
<gene>
    <name evidence="1" type="ORF">VP01_1089g2</name>
</gene>
<reference evidence="1 2" key="1">
    <citation type="submission" date="2015-08" db="EMBL/GenBank/DDBJ databases">
        <title>Next Generation Sequencing and Analysis of the Genome of Puccinia sorghi L Schw, the Causal Agent of Maize Common Rust.</title>
        <authorList>
            <person name="Rochi L."/>
            <person name="Burguener G."/>
            <person name="Darino M."/>
            <person name="Turjanski A."/>
            <person name="Kreff E."/>
            <person name="Dieguez M.J."/>
            <person name="Sacco F."/>
        </authorList>
    </citation>
    <scope>NUCLEOTIDE SEQUENCE [LARGE SCALE GENOMIC DNA]</scope>
    <source>
        <strain evidence="1 2">RO10H11247</strain>
    </source>
</reference>
<dbReference type="VEuPathDB" id="FungiDB:VP01_1089g2"/>
<proteinExistence type="predicted"/>
<accession>A0A0L6VT45</accession>
<evidence type="ECO:0000313" key="2">
    <source>
        <dbReference type="Proteomes" id="UP000037035"/>
    </source>
</evidence>
<dbReference type="Proteomes" id="UP000037035">
    <property type="component" value="Unassembled WGS sequence"/>
</dbReference>
<comment type="caution">
    <text evidence="1">The sequence shown here is derived from an EMBL/GenBank/DDBJ whole genome shotgun (WGS) entry which is preliminary data.</text>
</comment>
<evidence type="ECO:0000313" key="1">
    <source>
        <dbReference type="EMBL" id="KNZ63873.1"/>
    </source>
</evidence>
<organism evidence="1 2">
    <name type="scientific">Puccinia sorghi</name>
    <dbReference type="NCBI Taxonomy" id="27349"/>
    <lineage>
        <taxon>Eukaryota</taxon>
        <taxon>Fungi</taxon>
        <taxon>Dikarya</taxon>
        <taxon>Basidiomycota</taxon>
        <taxon>Pucciniomycotina</taxon>
        <taxon>Pucciniomycetes</taxon>
        <taxon>Pucciniales</taxon>
        <taxon>Pucciniaceae</taxon>
        <taxon>Puccinia</taxon>
    </lineage>
</organism>
<protein>
    <submittedName>
        <fullName evidence="1">Uncharacterized protein</fullName>
    </submittedName>
</protein>